<proteinExistence type="predicted"/>
<evidence type="ECO:0000256" key="1">
    <source>
        <dbReference type="SAM" id="MobiDB-lite"/>
    </source>
</evidence>
<dbReference type="EMBL" id="PGOL01003159">
    <property type="protein sequence ID" value="PKI42441.1"/>
    <property type="molecule type" value="Genomic_DNA"/>
</dbReference>
<name>A0A2I0IEM1_PUNGR</name>
<sequence>MHHVAYRAGARTSCKPAEEALVHPASPLGRFSSFRAKIVHSGEQYTSHQLQRQTLGVTVHTQARMLVSSRACSAPVTTPPRAPDRAIEPLTVS</sequence>
<dbReference type="AlphaFoldDB" id="A0A2I0IEM1"/>
<dbReference type="Proteomes" id="UP000233551">
    <property type="component" value="Unassembled WGS sequence"/>
</dbReference>
<evidence type="ECO:0000313" key="3">
    <source>
        <dbReference type="Proteomes" id="UP000233551"/>
    </source>
</evidence>
<organism evidence="2 3">
    <name type="scientific">Punica granatum</name>
    <name type="common">Pomegranate</name>
    <dbReference type="NCBI Taxonomy" id="22663"/>
    <lineage>
        <taxon>Eukaryota</taxon>
        <taxon>Viridiplantae</taxon>
        <taxon>Streptophyta</taxon>
        <taxon>Embryophyta</taxon>
        <taxon>Tracheophyta</taxon>
        <taxon>Spermatophyta</taxon>
        <taxon>Magnoliopsida</taxon>
        <taxon>eudicotyledons</taxon>
        <taxon>Gunneridae</taxon>
        <taxon>Pentapetalae</taxon>
        <taxon>rosids</taxon>
        <taxon>malvids</taxon>
        <taxon>Myrtales</taxon>
        <taxon>Lythraceae</taxon>
        <taxon>Punica</taxon>
    </lineage>
</organism>
<keyword evidence="3" id="KW-1185">Reference proteome</keyword>
<accession>A0A2I0IEM1</accession>
<comment type="caution">
    <text evidence="2">The sequence shown here is derived from an EMBL/GenBank/DDBJ whole genome shotgun (WGS) entry which is preliminary data.</text>
</comment>
<feature type="region of interest" description="Disordered" evidence="1">
    <location>
        <begin position="71"/>
        <end position="93"/>
    </location>
</feature>
<evidence type="ECO:0000313" key="2">
    <source>
        <dbReference type="EMBL" id="PKI42441.1"/>
    </source>
</evidence>
<gene>
    <name evidence="2" type="ORF">CRG98_037172</name>
</gene>
<protein>
    <submittedName>
        <fullName evidence="2">Uncharacterized protein</fullName>
    </submittedName>
</protein>
<reference evidence="2 3" key="1">
    <citation type="submission" date="2017-11" db="EMBL/GenBank/DDBJ databases">
        <title>De-novo sequencing of pomegranate (Punica granatum L.) genome.</title>
        <authorList>
            <person name="Akparov Z."/>
            <person name="Amiraslanov A."/>
            <person name="Hajiyeva S."/>
            <person name="Abbasov M."/>
            <person name="Kaur K."/>
            <person name="Hamwieh A."/>
            <person name="Solovyev V."/>
            <person name="Salamov A."/>
            <person name="Braich B."/>
            <person name="Kosarev P."/>
            <person name="Mahmoud A."/>
            <person name="Hajiyev E."/>
            <person name="Babayeva S."/>
            <person name="Izzatullayeva V."/>
            <person name="Mammadov A."/>
            <person name="Mammadov A."/>
            <person name="Sharifova S."/>
            <person name="Ojaghi J."/>
            <person name="Eynullazada K."/>
            <person name="Bayramov B."/>
            <person name="Abdulazimova A."/>
            <person name="Shahmuradov I."/>
        </authorList>
    </citation>
    <scope>NUCLEOTIDE SEQUENCE [LARGE SCALE GENOMIC DNA]</scope>
    <source>
        <strain evidence="3">cv. AG2017</strain>
        <tissue evidence="2">Leaf</tissue>
    </source>
</reference>